<feature type="domain" description="Protein kinase C-terminal" evidence="1">
    <location>
        <begin position="7"/>
        <end position="41"/>
    </location>
</feature>
<dbReference type="AlphaFoldDB" id="A0AAD5QBC2"/>
<protein>
    <recommendedName>
        <fullName evidence="1">Protein kinase C-terminal domain-containing protein</fullName>
    </recommendedName>
</protein>
<comment type="caution">
    <text evidence="2">The sequence shown here is derived from an EMBL/GenBank/DDBJ whole genome shotgun (WGS) entry which is preliminary data.</text>
</comment>
<dbReference type="EMBL" id="JAHQIW010000044">
    <property type="protein sequence ID" value="KAJ1345643.1"/>
    <property type="molecule type" value="Genomic_DNA"/>
</dbReference>
<evidence type="ECO:0000313" key="3">
    <source>
        <dbReference type="Proteomes" id="UP001196413"/>
    </source>
</evidence>
<evidence type="ECO:0000259" key="1">
    <source>
        <dbReference type="Pfam" id="PF00433"/>
    </source>
</evidence>
<accession>A0AAD5QBC2</accession>
<dbReference type="GO" id="GO:0005524">
    <property type="term" value="F:ATP binding"/>
    <property type="evidence" value="ECO:0007669"/>
    <property type="project" value="InterPro"/>
</dbReference>
<name>A0AAD5QBC2_PARTN</name>
<dbReference type="Proteomes" id="UP001196413">
    <property type="component" value="Unassembled WGS sequence"/>
</dbReference>
<reference evidence="2" key="1">
    <citation type="submission" date="2021-06" db="EMBL/GenBank/DDBJ databases">
        <title>Parelaphostrongylus tenuis whole genome reference sequence.</title>
        <authorList>
            <person name="Garwood T.J."/>
            <person name="Larsen P.A."/>
            <person name="Fountain-Jones N.M."/>
            <person name="Garbe J.R."/>
            <person name="Macchietto M.G."/>
            <person name="Kania S.A."/>
            <person name="Gerhold R.W."/>
            <person name="Richards J.E."/>
            <person name="Wolf T.M."/>
        </authorList>
    </citation>
    <scope>NUCLEOTIDE SEQUENCE</scope>
    <source>
        <strain evidence="2">MNPRO001-30</strain>
        <tissue evidence="2">Meninges</tissue>
    </source>
</reference>
<dbReference type="InterPro" id="IPR017892">
    <property type="entry name" value="Pkinase_C"/>
</dbReference>
<evidence type="ECO:0000313" key="2">
    <source>
        <dbReference type="EMBL" id="KAJ1345643.1"/>
    </source>
</evidence>
<proteinExistence type="predicted"/>
<keyword evidence="3" id="KW-1185">Reference proteome</keyword>
<dbReference type="Pfam" id="PF00433">
    <property type="entry name" value="Pkinase_C"/>
    <property type="match status" value="1"/>
</dbReference>
<sequence length="158" mass="18185">MVSAHPKSSDDVSNFDVEFTHEVPKLTPIDRLFLMNIDQTELISAQTRRCRAIDDAILPAYLRWFSKCYSEHNASRKYRLAEKIDRVLHFGNLVQRAKSGAVWGRKHVQLRLECCYSTRDFSSVSTETLNKDIASPQYVRADLLTHLRNSRRTNEGAA</sequence>
<organism evidence="2 3">
    <name type="scientific">Parelaphostrongylus tenuis</name>
    <name type="common">Meningeal worm</name>
    <dbReference type="NCBI Taxonomy" id="148309"/>
    <lineage>
        <taxon>Eukaryota</taxon>
        <taxon>Metazoa</taxon>
        <taxon>Ecdysozoa</taxon>
        <taxon>Nematoda</taxon>
        <taxon>Chromadorea</taxon>
        <taxon>Rhabditida</taxon>
        <taxon>Rhabditina</taxon>
        <taxon>Rhabditomorpha</taxon>
        <taxon>Strongyloidea</taxon>
        <taxon>Metastrongylidae</taxon>
        <taxon>Parelaphostrongylus</taxon>
    </lineage>
</organism>
<gene>
    <name evidence="2" type="ORF">KIN20_000221</name>
</gene>
<dbReference type="GO" id="GO:0004674">
    <property type="term" value="F:protein serine/threonine kinase activity"/>
    <property type="evidence" value="ECO:0007669"/>
    <property type="project" value="InterPro"/>
</dbReference>